<reference evidence="5" key="1">
    <citation type="journal article" date="2022" name="Int. J. Syst. Evol. Microbiol.">
        <title>Anaeromyxobacter oryzae sp. nov., Anaeromyxobacter diazotrophicus sp. nov. and Anaeromyxobacter paludicola sp. nov., isolated from paddy soils.</title>
        <authorList>
            <person name="Itoh H."/>
            <person name="Xu Z."/>
            <person name="Mise K."/>
            <person name="Masuda Y."/>
            <person name="Ushijima N."/>
            <person name="Hayakawa C."/>
            <person name="Shiratori Y."/>
            <person name="Senoo K."/>
        </authorList>
    </citation>
    <scope>NUCLEOTIDE SEQUENCE [LARGE SCALE GENOMIC DNA]</scope>
    <source>
        <strain evidence="5">Red630</strain>
    </source>
</reference>
<feature type="domain" description="Glycosyltransferase subfamily 4-like N-terminal" evidence="3">
    <location>
        <begin position="10"/>
        <end position="178"/>
    </location>
</feature>
<dbReference type="InterPro" id="IPR028098">
    <property type="entry name" value="Glyco_trans_4-like_N"/>
</dbReference>
<dbReference type="Proteomes" id="UP001162734">
    <property type="component" value="Chromosome"/>
</dbReference>
<dbReference type="Pfam" id="PF13692">
    <property type="entry name" value="Glyco_trans_1_4"/>
    <property type="match status" value="1"/>
</dbReference>
<proteinExistence type="predicted"/>
<organism evidence="4 5">
    <name type="scientific">Anaeromyxobacter paludicola</name>
    <dbReference type="NCBI Taxonomy" id="2918171"/>
    <lineage>
        <taxon>Bacteria</taxon>
        <taxon>Pseudomonadati</taxon>
        <taxon>Myxococcota</taxon>
        <taxon>Myxococcia</taxon>
        <taxon>Myxococcales</taxon>
        <taxon>Cystobacterineae</taxon>
        <taxon>Anaeromyxobacteraceae</taxon>
        <taxon>Anaeromyxobacter</taxon>
    </lineage>
</organism>
<evidence type="ECO:0000313" key="5">
    <source>
        <dbReference type="Proteomes" id="UP001162734"/>
    </source>
</evidence>
<dbReference type="GO" id="GO:0016740">
    <property type="term" value="F:transferase activity"/>
    <property type="evidence" value="ECO:0007669"/>
    <property type="project" value="UniProtKB-KW"/>
</dbReference>
<evidence type="ECO:0000256" key="2">
    <source>
        <dbReference type="ARBA" id="ARBA00022679"/>
    </source>
</evidence>
<dbReference type="PANTHER" id="PTHR12526:SF510">
    <property type="entry name" value="D-INOSITOL 3-PHOSPHATE GLYCOSYLTRANSFERASE"/>
    <property type="match status" value="1"/>
</dbReference>
<gene>
    <name evidence="4" type="ORF">AMPC_05920</name>
</gene>
<keyword evidence="5" id="KW-1185">Reference proteome</keyword>
<evidence type="ECO:0000259" key="3">
    <source>
        <dbReference type="Pfam" id="PF13439"/>
    </source>
</evidence>
<name>A0ABN6N2Q5_9BACT</name>
<dbReference type="RefSeq" id="WP_248344236.1">
    <property type="nucleotide sequence ID" value="NZ_AP025592.1"/>
</dbReference>
<sequence length="366" mass="39058">MRVLLTADTVGGVFTYAAELSRALLARGVEVELATLGAPLSVSQRRALAGLRGLGLHESAFRLEWMDDPWDDVARAGEWLLALEARLRPDVVHLGQYAPGALPFAAPKVVVGHSCVLSWFEAVRGAPAPAAFDRYRAEVRRGLGAAGRVVAPSRAMLRALVRHHGPLPPARVVPNGRDAGGFRPAAKRPFVLAAGRLWDEAKNLAALDALASRLPWPVYLAGDVAEPGSERRLESGGGALLLGRLSSDELATWLGRAAVYALPARYEPFGLSILEAALSGCALVLGDVESLRENWEDSALFAPPDDPEALGAALRRLAADDDLRARLAGRARARAARFTPEAMAEGYLAVYRELLEPRAAEAPCAP</sequence>
<protein>
    <submittedName>
        <fullName evidence="4">Glycosyl transferase</fullName>
    </submittedName>
</protein>
<dbReference type="Pfam" id="PF13439">
    <property type="entry name" value="Glyco_transf_4"/>
    <property type="match status" value="1"/>
</dbReference>
<accession>A0ABN6N2Q5</accession>
<dbReference type="SUPFAM" id="SSF53756">
    <property type="entry name" value="UDP-Glycosyltransferase/glycogen phosphorylase"/>
    <property type="match status" value="1"/>
</dbReference>
<evidence type="ECO:0000313" key="4">
    <source>
        <dbReference type="EMBL" id="BDG07479.1"/>
    </source>
</evidence>
<keyword evidence="2 4" id="KW-0808">Transferase</keyword>
<dbReference type="CDD" id="cd03801">
    <property type="entry name" value="GT4_PimA-like"/>
    <property type="match status" value="1"/>
</dbReference>
<evidence type="ECO:0000256" key="1">
    <source>
        <dbReference type="ARBA" id="ARBA00022676"/>
    </source>
</evidence>
<dbReference type="Gene3D" id="3.40.50.2000">
    <property type="entry name" value="Glycogen Phosphorylase B"/>
    <property type="match status" value="2"/>
</dbReference>
<keyword evidence="1" id="KW-0328">Glycosyltransferase</keyword>
<dbReference type="PANTHER" id="PTHR12526">
    <property type="entry name" value="GLYCOSYLTRANSFERASE"/>
    <property type="match status" value="1"/>
</dbReference>
<dbReference type="EMBL" id="AP025592">
    <property type="protein sequence ID" value="BDG07479.1"/>
    <property type="molecule type" value="Genomic_DNA"/>
</dbReference>